<protein>
    <submittedName>
        <fullName evidence="2">Phage holin family protein</fullName>
    </submittedName>
</protein>
<feature type="transmembrane region" description="Helical" evidence="1">
    <location>
        <begin position="48"/>
        <end position="68"/>
    </location>
</feature>
<dbReference type="Pfam" id="PF04020">
    <property type="entry name" value="Phage_holin_4_2"/>
    <property type="match status" value="1"/>
</dbReference>
<organism evidence="2 3">
    <name type="scientific">Actinomadura nitritigenes</name>
    <dbReference type="NCBI Taxonomy" id="134602"/>
    <lineage>
        <taxon>Bacteria</taxon>
        <taxon>Bacillati</taxon>
        <taxon>Actinomycetota</taxon>
        <taxon>Actinomycetes</taxon>
        <taxon>Streptosporangiales</taxon>
        <taxon>Thermomonosporaceae</taxon>
        <taxon>Actinomadura</taxon>
    </lineage>
</organism>
<comment type="caution">
    <text evidence="2">The sequence shown here is derived from an EMBL/GenBank/DDBJ whole genome shotgun (WGS) entry which is preliminary data.</text>
</comment>
<dbReference type="EMBL" id="JAGEOK010000036">
    <property type="protein sequence ID" value="MBO2443737.1"/>
    <property type="molecule type" value="Genomic_DNA"/>
</dbReference>
<evidence type="ECO:0000313" key="3">
    <source>
        <dbReference type="Proteomes" id="UP000666915"/>
    </source>
</evidence>
<feature type="transmembrane region" description="Helical" evidence="1">
    <location>
        <begin position="15"/>
        <end position="36"/>
    </location>
</feature>
<gene>
    <name evidence="2" type="ORF">J4557_40060</name>
</gene>
<keyword evidence="3" id="KW-1185">Reference proteome</keyword>
<keyword evidence="1" id="KW-1133">Transmembrane helix</keyword>
<accession>A0ABS3RD03</accession>
<feature type="transmembrane region" description="Helical" evidence="1">
    <location>
        <begin position="74"/>
        <end position="99"/>
    </location>
</feature>
<dbReference type="PANTHER" id="PTHR37309:SF1">
    <property type="entry name" value="SLR0284 PROTEIN"/>
    <property type="match status" value="1"/>
</dbReference>
<evidence type="ECO:0000256" key="1">
    <source>
        <dbReference type="SAM" id="Phobius"/>
    </source>
</evidence>
<proteinExistence type="predicted"/>
<reference evidence="2 3" key="1">
    <citation type="submission" date="2021-03" db="EMBL/GenBank/DDBJ databases">
        <authorList>
            <person name="Kanchanasin P."/>
            <person name="Saeng-In P."/>
            <person name="Phongsopitanun W."/>
            <person name="Yuki M."/>
            <person name="Kudo T."/>
            <person name="Ohkuma M."/>
            <person name="Tanasupawat S."/>
        </authorList>
    </citation>
    <scope>NUCLEOTIDE SEQUENCE [LARGE SCALE GENOMIC DNA]</scope>
    <source>
        <strain evidence="2 3">L46</strain>
    </source>
</reference>
<dbReference type="InterPro" id="IPR007165">
    <property type="entry name" value="Phage_holin_4_2"/>
</dbReference>
<dbReference type="PANTHER" id="PTHR37309">
    <property type="entry name" value="SLR0284 PROTEIN"/>
    <property type="match status" value="1"/>
</dbReference>
<dbReference type="Proteomes" id="UP000666915">
    <property type="component" value="Unassembled WGS sequence"/>
</dbReference>
<keyword evidence="1" id="KW-0472">Membrane</keyword>
<feature type="transmembrane region" description="Helical" evidence="1">
    <location>
        <begin position="111"/>
        <end position="132"/>
    </location>
</feature>
<keyword evidence="1" id="KW-0812">Transmembrane</keyword>
<name>A0ABS3RD03_9ACTN</name>
<sequence>MNFATFPYDPRGVRILIKVVITAIALWAATALIDGITLTGRDTAHRALTLLCVAVIFGLVNAVIKPIVKTLGCAFYILTLGLIGLVVNGLLLWLTSAVAGRLDLPFHVSGFWPAFWGAIVVGVVGWLLHVLVPGDDDDDDRD</sequence>
<evidence type="ECO:0000313" key="2">
    <source>
        <dbReference type="EMBL" id="MBO2443737.1"/>
    </source>
</evidence>